<keyword evidence="3" id="KW-1185">Reference proteome</keyword>
<dbReference type="RefSeq" id="XP_035542503.1">
    <property type="nucleotide sequence ID" value="XM_035686610.1"/>
</dbReference>
<reference evidence="4 5" key="1">
    <citation type="submission" date="2025-04" db="UniProtKB">
        <authorList>
            <consortium name="RefSeq"/>
        </authorList>
    </citation>
    <scope>IDENTIFICATION</scope>
    <source>
        <tissue evidence="4 5">Leaves</tissue>
    </source>
</reference>
<dbReference type="Proteomes" id="UP000235220">
    <property type="component" value="Chromosome 16"/>
</dbReference>
<feature type="signal peptide" evidence="2">
    <location>
        <begin position="1"/>
        <end position="27"/>
    </location>
</feature>
<evidence type="ECO:0000256" key="2">
    <source>
        <dbReference type="SAM" id="SignalP"/>
    </source>
</evidence>
<protein>
    <submittedName>
        <fullName evidence="4 5">Extensin-like</fullName>
    </submittedName>
</protein>
<feature type="transmembrane region" description="Helical" evidence="1">
    <location>
        <begin position="124"/>
        <end position="146"/>
    </location>
</feature>
<keyword evidence="1" id="KW-1133">Transmembrane helix</keyword>
<accession>A0A6P9EI72</accession>
<keyword evidence="2" id="KW-0732">Signal</keyword>
<dbReference type="KEGG" id="jre:118344868"/>
<proteinExistence type="predicted"/>
<feature type="chain" id="PRO_5044655299" evidence="2">
    <location>
        <begin position="28"/>
        <end position="147"/>
    </location>
</feature>
<dbReference type="RefSeq" id="XP_035542502.1">
    <property type="nucleotide sequence ID" value="XM_035686609.1"/>
</dbReference>
<dbReference type="GeneID" id="109021680"/>
<evidence type="ECO:0000313" key="4">
    <source>
        <dbReference type="RefSeq" id="XP_035542502.1"/>
    </source>
</evidence>
<keyword evidence="1" id="KW-0812">Transmembrane</keyword>
<organism evidence="3 4">
    <name type="scientific">Juglans regia</name>
    <name type="common">English walnut</name>
    <dbReference type="NCBI Taxonomy" id="51240"/>
    <lineage>
        <taxon>Eukaryota</taxon>
        <taxon>Viridiplantae</taxon>
        <taxon>Streptophyta</taxon>
        <taxon>Embryophyta</taxon>
        <taxon>Tracheophyta</taxon>
        <taxon>Spermatophyta</taxon>
        <taxon>Magnoliopsida</taxon>
        <taxon>eudicotyledons</taxon>
        <taxon>Gunneridae</taxon>
        <taxon>Pentapetalae</taxon>
        <taxon>rosids</taxon>
        <taxon>fabids</taxon>
        <taxon>Fagales</taxon>
        <taxon>Juglandaceae</taxon>
        <taxon>Juglans</taxon>
    </lineage>
</organism>
<evidence type="ECO:0000256" key="1">
    <source>
        <dbReference type="SAM" id="Phobius"/>
    </source>
</evidence>
<keyword evidence="1" id="KW-0472">Membrane</keyword>
<dbReference type="PANTHER" id="PTHR37702">
    <property type="entry name" value="PROLINE-RICH FAMILY PROTEIN"/>
    <property type="match status" value="1"/>
</dbReference>
<dbReference type="AlphaFoldDB" id="A0A6P9EI72"/>
<dbReference type="KEGG" id="jre:109021680"/>
<evidence type="ECO:0000313" key="3">
    <source>
        <dbReference type="Proteomes" id="UP000235220"/>
    </source>
</evidence>
<gene>
    <name evidence="4" type="primary">LOC109021680</name>
    <name evidence="5" type="synonym">LOC118344868</name>
</gene>
<dbReference type="PANTHER" id="PTHR37702:SF1">
    <property type="entry name" value="HYDROXYPROLINE-RICH GLYCOPROTEIN FAMILY PROTEIN"/>
    <property type="match status" value="1"/>
</dbReference>
<sequence>MAEKSGQILSTLFLILMFLNFLGMTRPDEVCPYPCYPPPIGSGTPIITTQPPPPPSQVVSYPPPAGYNPTPAGYVPYSSPPPYGNSLGSPPPPDPILPYFPYYSGKPLHQTDNSAATTLGIRSILIIIIAVANYLLVSVSIFPFYVL</sequence>
<name>A0A6P9EI72_JUGRE</name>
<evidence type="ECO:0000313" key="5">
    <source>
        <dbReference type="RefSeq" id="XP_035542503.1"/>
    </source>
</evidence>